<dbReference type="Pfam" id="PF01300">
    <property type="entry name" value="Sua5_yciO_yrdC"/>
    <property type="match status" value="1"/>
</dbReference>
<dbReference type="AlphaFoldDB" id="A0A4Q1KAC3"/>
<evidence type="ECO:0000256" key="13">
    <source>
        <dbReference type="PIRNR" id="PIRNR004930"/>
    </source>
</evidence>
<evidence type="ECO:0000256" key="5">
    <source>
        <dbReference type="ARBA" id="ARBA00022490"/>
    </source>
</evidence>
<keyword evidence="6 13" id="KW-0808">Transferase</keyword>
<reference evidence="17" key="1">
    <citation type="submission" date="2019-01" db="EMBL/GenBank/DDBJ databases">
        <title>Cytophagaceae bacterium strain CAR-16.</title>
        <authorList>
            <person name="Chen W.-M."/>
        </authorList>
    </citation>
    <scope>NUCLEOTIDE SEQUENCE [LARGE SCALE GENOMIC DNA]</scope>
    <source>
        <strain evidence="17">WWJ-16</strain>
    </source>
</reference>
<evidence type="ECO:0000256" key="4">
    <source>
        <dbReference type="ARBA" id="ARBA00015492"/>
    </source>
</evidence>
<name>A0A4Q1KAC3_9FLAO</name>
<dbReference type="InterPro" id="IPR005145">
    <property type="entry name" value="Sua5_C"/>
</dbReference>
<evidence type="ECO:0000256" key="11">
    <source>
        <dbReference type="ARBA" id="ARBA00029774"/>
    </source>
</evidence>
<evidence type="ECO:0000259" key="15">
    <source>
        <dbReference type="PROSITE" id="PS51163"/>
    </source>
</evidence>
<keyword evidence="9 13" id="KW-0547">Nucleotide-binding</keyword>
<dbReference type="InterPro" id="IPR017945">
    <property type="entry name" value="DHBP_synth_RibB-like_a/b_dom"/>
</dbReference>
<dbReference type="GO" id="GO:0005524">
    <property type="term" value="F:ATP binding"/>
    <property type="evidence" value="ECO:0007669"/>
    <property type="project" value="UniProtKB-UniRule"/>
</dbReference>
<evidence type="ECO:0000256" key="12">
    <source>
        <dbReference type="ARBA" id="ARBA00048366"/>
    </source>
</evidence>
<feature type="binding site" evidence="14">
    <location>
        <position position="221"/>
    </location>
    <ligand>
        <name>ATP</name>
        <dbReference type="ChEBI" id="CHEBI:30616"/>
    </ligand>
</feature>
<keyword evidence="8 13" id="KW-0548">Nucleotidyltransferase</keyword>
<evidence type="ECO:0000313" key="17">
    <source>
        <dbReference type="Proteomes" id="UP000289857"/>
    </source>
</evidence>
<feature type="binding site" evidence="14">
    <location>
        <position position="171"/>
    </location>
    <ligand>
        <name>L-threonine</name>
        <dbReference type="ChEBI" id="CHEBI:57926"/>
    </ligand>
</feature>
<evidence type="ECO:0000256" key="1">
    <source>
        <dbReference type="ARBA" id="ARBA00004496"/>
    </source>
</evidence>
<keyword evidence="17" id="KW-1185">Reference proteome</keyword>
<dbReference type="Pfam" id="PF03481">
    <property type="entry name" value="Sua5_C"/>
    <property type="match status" value="1"/>
</dbReference>
<feature type="binding site" evidence="14">
    <location>
        <position position="111"/>
    </location>
    <ligand>
        <name>L-threonine</name>
        <dbReference type="ChEBI" id="CHEBI:57926"/>
    </ligand>
</feature>
<feature type="binding site" evidence="14">
    <location>
        <position position="133"/>
    </location>
    <ligand>
        <name>ATP</name>
        <dbReference type="ChEBI" id="CHEBI:30616"/>
    </ligand>
</feature>
<dbReference type="PROSITE" id="PS51163">
    <property type="entry name" value="YRDC"/>
    <property type="match status" value="1"/>
</dbReference>
<dbReference type="EMBL" id="SBKN01000004">
    <property type="protein sequence ID" value="RXR22547.1"/>
    <property type="molecule type" value="Genomic_DNA"/>
</dbReference>
<protein>
    <recommendedName>
        <fullName evidence="4 13">Threonylcarbamoyl-AMP synthase</fullName>
        <shortName evidence="13">TC-AMP synthase</shortName>
        <ecNumber evidence="3 13">2.7.7.87</ecNumber>
    </recommendedName>
    <alternativeName>
        <fullName evidence="11 13">L-threonylcarbamoyladenylate synthase</fullName>
    </alternativeName>
</protein>
<dbReference type="GO" id="GO:0008033">
    <property type="term" value="P:tRNA processing"/>
    <property type="evidence" value="ECO:0007669"/>
    <property type="project" value="UniProtKB-KW"/>
</dbReference>
<dbReference type="Gene3D" id="3.90.870.10">
    <property type="entry name" value="DHBP synthase"/>
    <property type="match status" value="1"/>
</dbReference>
<accession>A0A4Q1KAC3</accession>
<dbReference type="InterPro" id="IPR050156">
    <property type="entry name" value="TC-AMP_synthase_SUA5"/>
</dbReference>
<feature type="binding site" evidence="14">
    <location>
        <position position="141"/>
    </location>
    <ligand>
        <name>ATP</name>
        <dbReference type="ChEBI" id="CHEBI:30616"/>
    </ligand>
</feature>
<dbReference type="SUPFAM" id="SSF55821">
    <property type="entry name" value="YrdC/RibB"/>
    <property type="match status" value="1"/>
</dbReference>
<dbReference type="RefSeq" id="WP_129461432.1">
    <property type="nucleotide sequence ID" value="NZ_SBKN01000004.1"/>
</dbReference>
<dbReference type="Gene3D" id="3.40.50.11030">
    <property type="entry name" value="Threonylcarbamoyl-AMP synthase, C-terminal domain"/>
    <property type="match status" value="1"/>
</dbReference>
<evidence type="ECO:0000256" key="2">
    <source>
        <dbReference type="ARBA" id="ARBA00007663"/>
    </source>
</evidence>
<sequence length="320" mass="36091">MHTPEIQIAKLYLENEDVVAIPTETVYGLAANMYSEKAVEKIYQLKKRPRNSPLIVHVESIAQCEQLVNEIPMPLLTLMEHFWPGPLTVLLPKNERVPQWITGESPFVGLRMPNHPLTLDLIHQCGFPLAAPSANPFSRISPTTAAMVEHYFKEDDVFVLDGGPCVSGLESTIVGYENNRVKVYRLGSLSLEAITEVIGDVSYEGKSDKIFFTPGRYPKHYAPNTPVFLTENIKETIQTFGLYKSQKIAVLTHSRIENLPENCSLFNWESSTDFENAAQKLYAKLFAIDQMQFDGMVIEKFPDEGLGKTINDRLQRASNQ</sequence>
<evidence type="ECO:0000256" key="9">
    <source>
        <dbReference type="ARBA" id="ARBA00022741"/>
    </source>
</evidence>
<dbReference type="PANTHER" id="PTHR17490:SF16">
    <property type="entry name" value="THREONYLCARBAMOYL-AMP SYNTHASE"/>
    <property type="match status" value="1"/>
</dbReference>
<dbReference type="NCBIfam" id="TIGR00057">
    <property type="entry name" value="L-threonylcarbamoyladenylate synthase"/>
    <property type="match status" value="1"/>
</dbReference>
<comment type="caution">
    <text evidence="16">The sequence shown here is derived from an EMBL/GenBank/DDBJ whole genome shotgun (WGS) entry which is preliminary data.</text>
</comment>
<dbReference type="GO" id="GO:0000049">
    <property type="term" value="F:tRNA binding"/>
    <property type="evidence" value="ECO:0007669"/>
    <property type="project" value="TreeGrafter"/>
</dbReference>
<comment type="subcellular location">
    <subcellularLocation>
        <location evidence="1 13">Cytoplasm</location>
    </subcellularLocation>
</comment>
<organism evidence="16 17">
    <name type="scientific">Flavobacterium stagni</name>
    <dbReference type="NCBI Taxonomy" id="2506421"/>
    <lineage>
        <taxon>Bacteria</taxon>
        <taxon>Pseudomonadati</taxon>
        <taxon>Bacteroidota</taxon>
        <taxon>Flavobacteriia</taxon>
        <taxon>Flavobacteriales</taxon>
        <taxon>Flavobacteriaceae</taxon>
        <taxon>Flavobacterium</taxon>
    </lineage>
</organism>
<dbReference type="OrthoDB" id="9814580at2"/>
<evidence type="ECO:0000256" key="3">
    <source>
        <dbReference type="ARBA" id="ARBA00012584"/>
    </source>
</evidence>
<evidence type="ECO:0000256" key="6">
    <source>
        <dbReference type="ARBA" id="ARBA00022679"/>
    </source>
</evidence>
<dbReference type="InterPro" id="IPR038385">
    <property type="entry name" value="Sua5/YwlC_C"/>
</dbReference>
<feature type="binding site" evidence="14">
    <location>
        <position position="57"/>
    </location>
    <ligand>
        <name>L-threonine</name>
        <dbReference type="ChEBI" id="CHEBI:57926"/>
    </ligand>
</feature>
<keyword evidence="7 13" id="KW-0819">tRNA processing</keyword>
<comment type="function">
    <text evidence="13">Required for the formation of a threonylcarbamoyl group on adenosine at position 37 (t(6)A37) in tRNAs that read codons beginning with adenine.</text>
</comment>
<evidence type="ECO:0000313" key="16">
    <source>
        <dbReference type="EMBL" id="RXR22547.1"/>
    </source>
</evidence>
<gene>
    <name evidence="16" type="ORF">EQG61_08165</name>
</gene>
<dbReference type="InterPro" id="IPR010923">
    <property type="entry name" value="T(6)A37_SUA5"/>
</dbReference>
<feature type="binding site" evidence="14">
    <location>
        <position position="185"/>
    </location>
    <ligand>
        <name>ATP</name>
        <dbReference type="ChEBI" id="CHEBI:30616"/>
    </ligand>
</feature>
<dbReference type="GO" id="GO:0006450">
    <property type="term" value="P:regulation of translational fidelity"/>
    <property type="evidence" value="ECO:0007669"/>
    <property type="project" value="TreeGrafter"/>
</dbReference>
<feature type="binding site" evidence="14">
    <location>
        <position position="48"/>
    </location>
    <ligand>
        <name>ATP</name>
        <dbReference type="ChEBI" id="CHEBI:30616"/>
    </ligand>
</feature>
<dbReference type="GO" id="GO:0005737">
    <property type="term" value="C:cytoplasm"/>
    <property type="evidence" value="ECO:0007669"/>
    <property type="project" value="UniProtKB-SubCell"/>
</dbReference>
<dbReference type="PANTHER" id="PTHR17490">
    <property type="entry name" value="SUA5"/>
    <property type="match status" value="1"/>
</dbReference>
<dbReference type="InterPro" id="IPR006070">
    <property type="entry name" value="Sua5-like_dom"/>
</dbReference>
<proteinExistence type="inferred from homology"/>
<comment type="similarity">
    <text evidence="2 13">Belongs to the SUA5 family.</text>
</comment>
<dbReference type="EC" id="2.7.7.87" evidence="3 13"/>
<dbReference type="PIRSF" id="PIRSF004930">
    <property type="entry name" value="Tln_factor_SUA5"/>
    <property type="match status" value="1"/>
</dbReference>
<dbReference type="Proteomes" id="UP000289857">
    <property type="component" value="Unassembled WGS sequence"/>
</dbReference>
<comment type="catalytic activity">
    <reaction evidence="12 13">
        <text>L-threonine + hydrogencarbonate + ATP = L-threonylcarbamoyladenylate + diphosphate + H2O</text>
        <dbReference type="Rhea" id="RHEA:36407"/>
        <dbReference type="ChEBI" id="CHEBI:15377"/>
        <dbReference type="ChEBI" id="CHEBI:17544"/>
        <dbReference type="ChEBI" id="CHEBI:30616"/>
        <dbReference type="ChEBI" id="CHEBI:33019"/>
        <dbReference type="ChEBI" id="CHEBI:57926"/>
        <dbReference type="ChEBI" id="CHEBI:73682"/>
        <dbReference type="EC" id="2.7.7.87"/>
    </reaction>
</comment>
<dbReference type="GO" id="GO:0061710">
    <property type="term" value="F:L-threonylcarbamoyladenylate synthase"/>
    <property type="evidence" value="ECO:0007669"/>
    <property type="project" value="UniProtKB-EC"/>
</dbReference>
<evidence type="ECO:0000256" key="14">
    <source>
        <dbReference type="PIRSR" id="PIRSR004930-1"/>
    </source>
</evidence>
<dbReference type="GO" id="GO:0003725">
    <property type="term" value="F:double-stranded RNA binding"/>
    <property type="evidence" value="ECO:0007669"/>
    <property type="project" value="UniProtKB-UniRule"/>
</dbReference>
<evidence type="ECO:0000256" key="10">
    <source>
        <dbReference type="ARBA" id="ARBA00022840"/>
    </source>
</evidence>
<feature type="binding site" evidence="14">
    <location>
        <position position="25"/>
    </location>
    <ligand>
        <name>L-threonine</name>
        <dbReference type="ChEBI" id="CHEBI:57926"/>
    </ligand>
</feature>
<feature type="binding site" evidence="14">
    <location>
        <position position="131"/>
    </location>
    <ligand>
        <name>L-threonine</name>
        <dbReference type="ChEBI" id="CHEBI:57926"/>
    </ligand>
</feature>
<keyword evidence="10 13" id="KW-0067">ATP-binding</keyword>
<keyword evidence="5 13" id="KW-0963">Cytoplasm</keyword>
<feature type="domain" description="YrdC-like" evidence="15">
    <location>
        <begin position="3"/>
        <end position="189"/>
    </location>
</feature>
<evidence type="ECO:0000256" key="7">
    <source>
        <dbReference type="ARBA" id="ARBA00022694"/>
    </source>
</evidence>
<evidence type="ECO:0000256" key="8">
    <source>
        <dbReference type="ARBA" id="ARBA00022695"/>
    </source>
</evidence>